<dbReference type="OMA" id="RFECACK"/>
<dbReference type="InterPro" id="IPR001810">
    <property type="entry name" value="F-box_dom"/>
</dbReference>
<dbReference type="EnsemblPlants" id="AUR62001040-RA">
    <property type="protein sequence ID" value="AUR62001040-RA:cds"/>
    <property type="gene ID" value="AUR62001040"/>
</dbReference>
<evidence type="ECO:0000313" key="2">
    <source>
        <dbReference type="EnsemblPlants" id="AUR62001040-RA:cds"/>
    </source>
</evidence>
<accession>A0A803KPT4</accession>
<proteinExistence type="predicted"/>
<dbReference type="InterPro" id="IPR013187">
    <property type="entry name" value="F-box-assoc_dom_typ3"/>
</dbReference>
<dbReference type="Gene3D" id="1.20.1280.50">
    <property type="match status" value="1"/>
</dbReference>
<dbReference type="Pfam" id="PF00646">
    <property type="entry name" value="F-box"/>
    <property type="match status" value="1"/>
</dbReference>
<name>A0A803KPT4_CHEQI</name>
<feature type="domain" description="F-box" evidence="1">
    <location>
        <begin position="1"/>
        <end position="42"/>
    </location>
</feature>
<evidence type="ECO:0000313" key="3">
    <source>
        <dbReference type="Proteomes" id="UP000596660"/>
    </source>
</evidence>
<dbReference type="SMART" id="SM00256">
    <property type="entry name" value="FBOX"/>
    <property type="match status" value="1"/>
</dbReference>
<dbReference type="InterPro" id="IPR036047">
    <property type="entry name" value="F-box-like_dom_sf"/>
</dbReference>
<evidence type="ECO:0000259" key="1">
    <source>
        <dbReference type="PROSITE" id="PS50181"/>
    </source>
</evidence>
<dbReference type="InterPro" id="IPR017451">
    <property type="entry name" value="F-box-assoc_interact_dom"/>
</dbReference>
<dbReference type="PANTHER" id="PTHR31672:SF13">
    <property type="entry name" value="F-BOX PROTEIN CPR30-LIKE"/>
    <property type="match status" value="1"/>
</dbReference>
<keyword evidence="3" id="KW-1185">Reference proteome</keyword>
<dbReference type="PROSITE" id="PS50181">
    <property type="entry name" value="FBOX"/>
    <property type="match status" value="1"/>
</dbReference>
<dbReference type="SUPFAM" id="SSF81383">
    <property type="entry name" value="F-box domain"/>
    <property type="match status" value="1"/>
</dbReference>
<protein>
    <recommendedName>
        <fullName evidence="1">F-box domain-containing protein</fullName>
    </recommendedName>
</protein>
<dbReference type="AlphaFoldDB" id="A0A803KPT4"/>
<organism evidence="2 3">
    <name type="scientific">Chenopodium quinoa</name>
    <name type="common">Quinoa</name>
    <dbReference type="NCBI Taxonomy" id="63459"/>
    <lineage>
        <taxon>Eukaryota</taxon>
        <taxon>Viridiplantae</taxon>
        <taxon>Streptophyta</taxon>
        <taxon>Embryophyta</taxon>
        <taxon>Tracheophyta</taxon>
        <taxon>Spermatophyta</taxon>
        <taxon>Magnoliopsida</taxon>
        <taxon>eudicotyledons</taxon>
        <taxon>Gunneridae</taxon>
        <taxon>Pentapetalae</taxon>
        <taxon>Caryophyllales</taxon>
        <taxon>Chenopodiaceae</taxon>
        <taxon>Chenopodioideae</taxon>
        <taxon>Atripliceae</taxon>
        <taxon>Chenopodium</taxon>
    </lineage>
</organism>
<reference evidence="2" key="1">
    <citation type="journal article" date="2017" name="Nature">
        <title>The genome of Chenopodium quinoa.</title>
        <authorList>
            <person name="Jarvis D.E."/>
            <person name="Ho Y.S."/>
            <person name="Lightfoot D.J."/>
            <person name="Schmoeckel S.M."/>
            <person name="Li B."/>
            <person name="Borm T.J.A."/>
            <person name="Ohyanagi H."/>
            <person name="Mineta K."/>
            <person name="Michell C.T."/>
            <person name="Saber N."/>
            <person name="Kharbatia N.M."/>
            <person name="Rupper R.R."/>
            <person name="Sharp A.R."/>
            <person name="Dally N."/>
            <person name="Boughton B.A."/>
            <person name="Woo Y.H."/>
            <person name="Gao G."/>
            <person name="Schijlen E.G.W.M."/>
            <person name="Guo X."/>
            <person name="Momin A.A."/>
            <person name="Negrao S."/>
            <person name="Al-Babili S."/>
            <person name="Gehring C."/>
            <person name="Roessner U."/>
            <person name="Jung C."/>
            <person name="Murphy K."/>
            <person name="Arold S.T."/>
            <person name="Gojobori T."/>
            <person name="van der Linden C.G."/>
            <person name="van Loo E.N."/>
            <person name="Jellen E.N."/>
            <person name="Maughan P.J."/>
            <person name="Tester M."/>
        </authorList>
    </citation>
    <scope>NUCLEOTIDE SEQUENCE [LARGE SCALE GENOMIC DNA]</scope>
    <source>
        <strain evidence="2">cv. PI 614886</strain>
    </source>
</reference>
<dbReference type="Pfam" id="PF08268">
    <property type="entry name" value="FBA_3"/>
    <property type="match status" value="1"/>
</dbReference>
<dbReference type="InterPro" id="IPR050796">
    <property type="entry name" value="SCF_F-box_component"/>
</dbReference>
<dbReference type="Gramene" id="AUR62001040-RA">
    <property type="protein sequence ID" value="AUR62001040-RA:cds"/>
    <property type="gene ID" value="AUR62001040"/>
</dbReference>
<dbReference type="Proteomes" id="UP000596660">
    <property type="component" value="Unplaced"/>
</dbReference>
<reference evidence="2" key="2">
    <citation type="submission" date="2021-03" db="UniProtKB">
        <authorList>
            <consortium name="EnsemblPlants"/>
        </authorList>
    </citation>
    <scope>IDENTIFICATION</scope>
</reference>
<sequence length="222" mass="25196">MELSQDVLIEILSRLPVKSLIRLSTVCKYWLSIIRSTDFATIHYATRLRLLSNNRQECDALLTTFFPACSISILSYDNLTLKTAFKFRPSAESDPPSFGISLRDIITDCYVYGPCNGLFLLQLTKAYENVLLLWNPATREVFSLPDVKHFRFFYVGFGYDDVTNDYKVVCFNRTEATTTAIVLLYSLAANSWRHVDAGFCFGPGRKSVVYGTPSTSNGRKHH</sequence>
<dbReference type="PANTHER" id="PTHR31672">
    <property type="entry name" value="BNACNNG10540D PROTEIN"/>
    <property type="match status" value="1"/>
</dbReference>
<dbReference type="NCBIfam" id="TIGR01640">
    <property type="entry name" value="F_box_assoc_1"/>
    <property type="match status" value="1"/>
</dbReference>
<dbReference type="CDD" id="cd22157">
    <property type="entry name" value="F-box_AtFBW1-like"/>
    <property type="match status" value="1"/>
</dbReference>